<reference evidence="3" key="1">
    <citation type="submission" date="2021-02" db="EMBL/GenBank/DDBJ databases">
        <title>Genome-Resolved Metagenomics of a Microbial Community Performing Photosynthetic Biological Nutrient Removal.</title>
        <authorList>
            <person name="Mcdaniel E.A."/>
        </authorList>
    </citation>
    <scope>NUCLEOTIDE SEQUENCE</scope>
    <source>
        <strain evidence="3">UWPOB_OBS1</strain>
    </source>
</reference>
<dbReference type="EMBL" id="JAFLCK010000020">
    <property type="protein sequence ID" value="MBN8661475.1"/>
    <property type="molecule type" value="Genomic_DNA"/>
</dbReference>
<sequence>MTQSIRDMSACFSLKNKVAIVTGGGGILGRHFAAGLAQHGATVVAADLNLDNAEATVAAIEESFQIKTYAMALDLTNEDSVKEVVAKTREQFGKIDILHNNAASKSSSLVKFFDTVEEFDMEIWQEVMRVNVDGMFLMARQTGKIMCSQAAGGSIIQTASIYGIMAPDQRIYQGSEYMGIPINTPAVYSVSKAAVVGLTKYLSTYWAKNKVRVNTITPGGVSSGQNGVFQDLYSNRVPLGRMAEAHEMVGALVFLASDAASYITGQNLVIDGGLSVW</sequence>
<dbReference type="FunFam" id="3.40.50.720:FF:000084">
    <property type="entry name" value="Short-chain dehydrogenase reductase"/>
    <property type="match status" value="1"/>
</dbReference>
<name>A0A8J7TN54_9BACT</name>
<dbReference type="InterPro" id="IPR002347">
    <property type="entry name" value="SDR_fam"/>
</dbReference>
<dbReference type="Pfam" id="PF13561">
    <property type="entry name" value="adh_short_C2"/>
    <property type="match status" value="1"/>
</dbReference>
<accession>A0A8J7TN54</accession>
<gene>
    <name evidence="3" type="ORF">J0M35_14005</name>
</gene>
<dbReference type="Proteomes" id="UP000664277">
    <property type="component" value="Unassembled WGS sequence"/>
</dbReference>
<dbReference type="PRINTS" id="PR00080">
    <property type="entry name" value="SDRFAMILY"/>
</dbReference>
<evidence type="ECO:0000313" key="3">
    <source>
        <dbReference type="EMBL" id="MBN8661475.1"/>
    </source>
</evidence>
<protein>
    <submittedName>
        <fullName evidence="3">SDR family oxidoreductase</fullName>
    </submittedName>
</protein>
<organism evidence="3 4">
    <name type="scientific">Candidatus Obscuribacter phosphatis</name>
    <dbReference type="NCBI Taxonomy" id="1906157"/>
    <lineage>
        <taxon>Bacteria</taxon>
        <taxon>Bacillati</taxon>
        <taxon>Candidatus Melainabacteria</taxon>
        <taxon>Candidatus Obscuribacterales</taxon>
        <taxon>Candidatus Obscuribacteraceae</taxon>
        <taxon>Candidatus Obscuribacter</taxon>
    </lineage>
</organism>
<keyword evidence="2" id="KW-0560">Oxidoreductase</keyword>
<dbReference type="PANTHER" id="PTHR42760:SF133">
    <property type="entry name" value="3-OXOACYL-[ACYL-CARRIER-PROTEIN] REDUCTASE"/>
    <property type="match status" value="1"/>
</dbReference>
<dbReference type="PANTHER" id="PTHR42760">
    <property type="entry name" value="SHORT-CHAIN DEHYDROGENASES/REDUCTASES FAMILY MEMBER"/>
    <property type="match status" value="1"/>
</dbReference>
<dbReference type="SUPFAM" id="SSF51735">
    <property type="entry name" value="NAD(P)-binding Rossmann-fold domains"/>
    <property type="match status" value="1"/>
</dbReference>
<proteinExistence type="inferred from homology"/>
<evidence type="ECO:0000256" key="1">
    <source>
        <dbReference type="ARBA" id="ARBA00006484"/>
    </source>
</evidence>
<dbReference type="PRINTS" id="PR00081">
    <property type="entry name" value="GDHRDH"/>
</dbReference>
<comment type="similarity">
    <text evidence="1">Belongs to the short-chain dehydrogenases/reductases (SDR) family.</text>
</comment>
<dbReference type="GO" id="GO:0016616">
    <property type="term" value="F:oxidoreductase activity, acting on the CH-OH group of donors, NAD or NADP as acceptor"/>
    <property type="evidence" value="ECO:0007669"/>
    <property type="project" value="TreeGrafter"/>
</dbReference>
<comment type="caution">
    <text evidence="3">The sequence shown here is derived from an EMBL/GenBank/DDBJ whole genome shotgun (WGS) entry which is preliminary data.</text>
</comment>
<evidence type="ECO:0000313" key="4">
    <source>
        <dbReference type="Proteomes" id="UP000664277"/>
    </source>
</evidence>
<dbReference type="AlphaFoldDB" id="A0A8J7TN54"/>
<dbReference type="Gene3D" id="3.40.50.720">
    <property type="entry name" value="NAD(P)-binding Rossmann-like Domain"/>
    <property type="match status" value="1"/>
</dbReference>
<dbReference type="InterPro" id="IPR036291">
    <property type="entry name" value="NAD(P)-bd_dom_sf"/>
</dbReference>
<evidence type="ECO:0000256" key="2">
    <source>
        <dbReference type="ARBA" id="ARBA00023002"/>
    </source>
</evidence>